<dbReference type="EMBL" id="AP018929">
    <property type="protein sequence ID" value="BBG25138.1"/>
    <property type="molecule type" value="Genomic_DNA"/>
</dbReference>
<dbReference type="PANTHER" id="PTHR11647">
    <property type="entry name" value="HYDRANTOINASE/DIHYDROPYRIMIDINASE FAMILY MEMBER"/>
    <property type="match status" value="1"/>
</dbReference>
<organism evidence="4 6">
    <name type="scientific">Sulfuracidifex tepidarius</name>
    <dbReference type="NCBI Taxonomy" id="1294262"/>
    <lineage>
        <taxon>Archaea</taxon>
        <taxon>Thermoproteota</taxon>
        <taxon>Thermoprotei</taxon>
        <taxon>Sulfolobales</taxon>
        <taxon>Sulfolobaceae</taxon>
        <taxon>Sulfuracidifex</taxon>
    </lineage>
</organism>
<dbReference type="RefSeq" id="WP_054846100.1">
    <property type="nucleotide sequence ID" value="NZ_AP018929.1"/>
</dbReference>
<dbReference type="InterPro" id="IPR006680">
    <property type="entry name" value="Amidohydro-rel"/>
</dbReference>
<dbReference type="Gene3D" id="2.30.40.10">
    <property type="entry name" value="Urease, subunit C, domain 1"/>
    <property type="match status" value="1"/>
</dbReference>
<dbReference type="KEGG" id="step:IC006_2473"/>
<dbReference type="PANTHER" id="PTHR11647:SF1">
    <property type="entry name" value="COLLAPSIN RESPONSE MEDIATOR PROTEIN"/>
    <property type="match status" value="1"/>
</dbReference>
<dbReference type="EMBL" id="AP018930">
    <property type="protein sequence ID" value="BBG27925.1"/>
    <property type="molecule type" value="Genomic_DNA"/>
</dbReference>
<proteinExistence type="predicted"/>
<dbReference type="InterPro" id="IPR032466">
    <property type="entry name" value="Metal_Hydrolase"/>
</dbReference>
<accession>A0A510E5V6</accession>
<reference evidence="6" key="1">
    <citation type="submission" date="2018-09" db="EMBL/GenBank/DDBJ databases">
        <title>Complete Genome Sequencing of Sulfolobus sp. JCM 16834.</title>
        <authorList>
            <person name="Kato S."/>
            <person name="Itoh T."/>
            <person name="Ohkuma M."/>
        </authorList>
    </citation>
    <scope>NUCLEOTIDE SEQUENCE [LARGE SCALE GENOMIC DNA]</scope>
    <source>
        <strain evidence="6">IC-007</strain>
    </source>
</reference>
<dbReference type="OrthoDB" id="50279at2157"/>
<dbReference type="SUPFAM" id="SSF51338">
    <property type="entry name" value="Composite domain of metallo-dependent hydrolases"/>
    <property type="match status" value="1"/>
</dbReference>
<gene>
    <name evidence="3" type="ORF">IC006_2473</name>
    <name evidence="4" type="ORF">IC007_2480</name>
</gene>
<evidence type="ECO:0000313" key="5">
    <source>
        <dbReference type="Proteomes" id="UP000322983"/>
    </source>
</evidence>
<dbReference type="InterPro" id="IPR050378">
    <property type="entry name" value="Metallo-dep_Hydrolases_sf"/>
</dbReference>
<dbReference type="STRING" id="1294262.GCA_001316085_01913"/>
<dbReference type="GO" id="GO:0016810">
    <property type="term" value="F:hydrolase activity, acting on carbon-nitrogen (but not peptide) bonds"/>
    <property type="evidence" value="ECO:0007669"/>
    <property type="project" value="InterPro"/>
</dbReference>
<dbReference type="GeneID" id="41718766"/>
<protein>
    <submittedName>
        <fullName evidence="4">Allantoinase</fullName>
    </submittedName>
</protein>
<comment type="cofactor">
    <cofactor evidence="1">
        <name>Zn(2+)</name>
        <dbReference type="ChEBI" id="CHEBI:29105"/>
    </cofactor>
</comment>
<evidence type="ECO:0000259" key="2">
    <source>
        <dbReference type="Pfam" id="PF01979"/>
    </source>
</evidence>
<evidence type="ECO:0000256" key="1">
    <source>
        <dbReference type="ARBA" id="ARBA00001947"/>
    </source>
</evidence>
<reference evidence="4 5" key="2">
    <citation type="journal article" date="2020" name="Int. J. Syst. Evol. Microbiol.">
        <title>Sulfuracidifex tepidarius gen. nov., sp. nov. and transfer of Sulfolobus metallicus Huber and Stetter 1992 to the genus Sulfuracidifex as Sulfuracidifex metallicus comb. nov.</title>
        <authorList>
            <person name="Itoh T."/>
            <person name="Miura T."/>
            <person name="Sakai H.D."/>
            <person name="Kato S."/>
            <person name="Ohkuma M."/>
            <person name="Takashina T."/>
        </authorList>
    </citation>
    <scope>NUCLEOTIDE SEQUENCE</scope>
    <source>
        <strain evidence="3 5">IC-006</strain>
        <strain evidence="4">IC-007</strain>
    </source>
</reference>
<sequence length="409" mass="46563">MIISNVKTPTPQGIIEVDVEIEGERIRKIGKSLNGQERRDFHGMLLLPGGVDNHVHIFKRYLKVPTTDTVKESTIASIYGGTTTVIDFAFADHSPNVEERTSQFSESVTNYSFHVFADDWSENVRKYSESFNSVKYMMVKYADLNPSLEGIKRISDNLRGYVMVHAEDEELISALSSNRRGPPILHAEVRRDETEWAAVGRVVPLIRKGLIAHVSSGTTLDVKGHLLAETTLHHLILDRKVYERKDAHRFVTSPPVRDPEELWRRIDKVSMIGTDHNWFDAEVKDAHREFPDLVPGLPGVELRLPMVLTEFMKRGLPLYRAVELLSINPAIINALDTGRLEEGFRADLVIYNPNVKWRVSANNTHMADWTPYEGYEVTGRPEYVFRNGELVLEQGEVHESKGKLLKRND</sequence>
<accession>A0A510DYX5</accession>
<dbReference type="InterPro" id="IPR011059">
    <property type="entry name" value="Metal-dep_hydrolase_composite"/>
</dbReference>
<evidence type="ECO:0000313" key="3">
    <source>
        <dbReference type="EMBL" id="BBG25138.1"/>
    </source>
</evidence>
<dbReference type="SUPFAM" id="SSF51556">
    <property type="entry name" value="Metallo-dependent hydrolases"/>
    <property type="match status" value="1"/>
</dbReference>
<feature type="domain" description="Amidohydrolase-related" evidence="2">
    <location>
        <begin position="46"/>
        <end position="391"/>
    </location>
</feature>
<evidence type="ECO:0000313" key="6">
    <source>
        <dbReference type="Proteomes" id="UP000325030"/>
    </source>
</evidence>
<name>A0A510E5V6_9CREN</name>
<dbReference type="Pfam" id="PF01979">
    <property type="entry name" value="Amidohydro_1"/>
    <property type="match status" value="1"/>
</dbReference>
<dbReference type="Proteomes" id="UP000322983">
    <property type="component" value="Chromosome"/>
</dbReference>
<keyword evidence="5" id="KW-1185">Reference proteome</keyword>
<dbReference type="Proteomes" id="UP000325030">
    <property type="component" value="Chromosome"/>
</dbReference>
<dbReference type="Gene3D" id="3.20.20.140">
    <property type="entry name" value="Metal-dependent hydrolases"/>
    <property type="match status" value="1"/>
</dbReference>
<evidence type="ECO:0000313" key="4">
    <source>
        <dbReference type="EMBL" id="BBG27925.1"/>
    </source>
</evidence>
<dbReference type="AlphaFoldDB" id="A0A510E5V6"/>